<dbReference type="PANTHER" id="PTHR30268:SF0">
    <property type="entry name" value="L-RHAMNOSE ISOMERASE"/>
    <property type="match status" value="1"/>
</dbReference>
<evidence type="ECO:0000313" key="5">
    <source>
        <dbReference type="EMBL" id="WDE97286.1"/>
    </source>
</evidence>
<dbReference type="EMBL" id="CP117811">
    <property type="protein sequence ID" value="WDE97286.1"/>
    <property type="molecule type" value="Genomic_DNA"/>
</dbReference>
<evidence type="ECO:0000259" key="4">
    <source>
        <dbReference type="Pfam" id="PF01261"/>
    </source>
</evidence>
<keyword evidence="6" id="KW-1185">Reference proteome</keyword>
<accession>A0ABY7VWV3</accession>
<name>A0ABY7VWV3_9BACT</name>
<dbReference type="Gene3D" id="3.20.20.150">
    <property type="entry name" value="Divalent-metal-dependent TIM barrel enzymes"/>
    <property type="match status" value="1"/>
</dbReference>
<keyword evidence="3" id="KW-0413">Isomerase</keyword>
<sequence>MKLNLDQLKDINSKSLDLHQVELDILSQKLDKKGINAEDIIKDITELQVATPSWALGTGATRFGRFPGGGEPATLEEKIGDVGILKQLCGQTSSISLHIPWDVPDNAEDVKDLAASYGLRFDSMNSNTFMDDPRGLNTPKGLSYKYGSMCNSEEAIREQSIQHNIDVIEYGKRLGSDSLTVWLADGSNYPGQANFRRQFENVQNSLREIYKAMPEDWYMFTEHKPYEPNFYSTVNNDWGSNLLLAKGTGERCLCLVDLGHHLPNTNIEQVVSRVIMEKRLAGFHFNDSKYSDDDLTVGSLKPYQLFLIFNELVEYMKGDDKQANELAWMIDASHNTKDPMEDLLQSFDAIALAYGQALSIPRATLTEAQMNNDVAGGQEIIQDAYRTDVRPLVREARMRQGAAFSPLQAYRELGVRKELINQRGTRVAVTGL</sequence>
<evidence type="ECO:0000256" key="3">
    <source>
        <dbReference type="ARBA" id="ARBA00023235"/>
    </source>
</evidence>
<dbReference type="SUPFAM" id="SSF51658">
    <property type="entry name" value="Xylose isomerase-like"/>
    <property type="match status" value="1"/>
</dbReference>
<dbReference type="InterPro" id="IPR036237">
    <property type="entry name" value="Xyl_isomerase-like_sf"/>
</dbReference>
<dbReference type="RefSeq" id="WP_274151585.1">
    <property type="nucleotide sequence ID" value="NZ_CP117811.1"/>
</dbReference>
<feature type="domain" description="Xylose isomerase-like TIM barrel" evidence="4">
    <location>
        <begin position="104"/>
        <end position="294"/>
    </location>
</feature>
<gene>
    <name evidence="5" type="ORF">PQO03_04885</name>
</gene>
<evidence type="ECO:0000256" key="1">
    <source>
        <dbReference type="ARBA" id="ARBA00022723"/>
    </source>
</evidence>
<dbReference type="InterPro" id="IPR013022">
    <property type="entry name" value="Xyl_isomerase-like_TIM-brl"/>
</dbReference>
<keyword evidence="1" id="KW-0479">Metal-binding</keyword>
<dbReference type="InterPro" id="IPR050337">
    <property type="entry name" value="L-rhamnose_isomerase"/>
</dbReference>
<reference evidence="5 6" key="1">
    <citation type="submission" date="2023-02" db="EMBL/GenBank/DDBJ databases">
        <title>Genome sequence of Lentisphaera profundi SAORIC-696.</title>
        <authorList>
            <person name="Kim e."/>
            <person name="Cho J.-C."/>
            <person name="Choi A."/>
            <person name="Kang I."/>
        </authorList>
    </citation>
    <scope>NUCLEOTIDE SEQUENCE [LARGE SCALE GENOMIC DNA]</scope>
    <source>
        <strain evidence="5 6">SAORIC-696</strain>
    </source>
</reference>
<evidence type="ECO:0000313" key="6">
    <source>
        <dbReference type="Proteomes" id="UP001214250"/>
    </source>
</evidence>
<dbReference type="Proteomes" id="UP001214250">
    <property type="component" value="Chromosome 1"/>
</dbReference>
<protein>
    <submittedName>
        <fullName evidence="5">TIM barrel protein</fullName>
    </submittedName>
</protein>
<keyword evidence="2" id="KW-0464">Manganese</keyword>
<organism evidence="5 6">
    <name type="scientific">Lentisphaera profundi</name>
    <dbReference type="NCBI Taxonomy" id="1658616"/>
    <lineage>
        <taxon>Bacteria</taxon>
        <taxon>Pseudomonadati</taxon>
        <taxon>Lentisphaerota</taxon>
        <taxon>Lentisphaeria</taxon>
        <taxon>Lentisphaerales</taxon>
        <taxon>Lentisphaeraceae</taxon>
        <taxon>Lentisphaera</taxon>
    </lineage>
</organism>
<dbReference type="PANTHER" id="PTHR30268">
    <property type="entry name" value="L-RHAMNOSE ISOMERASE"/>
    <property type="match status" value="1"/>
</dbReference>
<proteinExistence type="predicted"/>
<dbReference type="Pfam" id="PF01261">
    <property type="entry name" value="AP_endonuc_2"/>
    <property type="match status" value="1"/>
</dbReference>
<evidence type="ECO:0000256" key="2">
    <source>
        <dbReference type="ARBA" id="ARBA00023211"/>
    </source>
</evidence>